<dbReference type="PANTHER" id="PTHR33362:SF3">
    <property type="entry name" value="SIALIC ACID TRAP TRANSPORTER PERMEASE PROTEIN SIAT"/>
    <property type="match status" value="1"/>
</dbReference>
<evidence type="ECO:0000313" key="10">
    <source>
        <dbReference type="Proteomes" id="UP000193200"/>
    </source>
</evidence>
<proteinExistence type="inferred from homology"/>
<reference evidence="9 10" key="1">
    <citation type="submission" date="2017-03" db="EMBL/GenBank/DDBJ databases">
        <authorList>
            <person name="Afonso C.L."/>
            <person name="Miller P.J."/>
            <person name="Scott M.A."/>
            <person name="Spackman E."/>
            <person name="Goraichik I."/>
            <person name="Dimitrov K.M."/>
            <person name="Suarez D.L."/>
            <person name="Swayne D.E."/>
        </authorList>
    </citation>
    <scope>NUCLEOTIDE SEQUENCE [LARGE SCALE GENOMIC DNA]</scope>
    <source>
        <strain evidence="9 10">CECT 7691</strain>
    </source>
</reference>
<evidence type="ECO:0000313" key="9">
    <source>
        <dbReference type="EMBL" id="SLN77818.1"/>
    </source>
</evidence>
<dbReference type="RefSeq" id="WP_085885877.1">
    <property type="nucleotide sequence ID" value="NZ_FWFR01000010.1"/>
</dbReference>
<evidence type="ECO:0000259" key="8">
    <source>
        <dbReference type="Pfam" id="PF06808"/>
    </source>
</evidence>
<feature type="transmembrane region" description="Helical" evidence="7">
    <location>
        <begin position="166"/>
        <end position="191"/>
    </location>
</feature>
<feature type="transmembrane region" description="Helical" evidence="7">
    <location>
        <begin position="239"/>
        <end position="258"/>
    </location>
</feature>
<feature type="transmembrane region" description="Helical" evidence="7">
    <location>
        <begin position="212"/>
        <end position="233"/>
    </location>
</feature>
<feature type="transmembrane region" description="Helical" evidence="7">
    <location>
        <begin position="270"/>
        <end position="292"/>
    </location>
</feature>
<keyword evidence="10" id="KW-1185">Reference proteome</keyword>
<evidence type="ECO:0000256" key="2">
    <source>
        <dbReference type="ARBA" id="ARBA00022475"/>
    </source>
</evidence>
<feature type="domain" description="TRAP C4-dicarboxylate transport system permease DctM subunit" evidence="8">
    <location>
        <begin position="7"/>
        <end position="415"/>
    </location>
</feature>
<feature type="transmembrane region" description="Helical" evidence="7">
    <location>
        <begin position="354"/>
        <end position="378"/>
    </location>
</feature>
<comment type="subcellular location">
    <subcellularLocation>
        <location evidence="1 7">Cell inner membrane</location>
        <topology evidence="1 7">Multi-pass membrane protein</topology>
    </subcellularLocation>
</comment>
<keyword evidence="6 7" id="KW-0472">Membrane</keyword>
<dbReference type="FunCoup" id="A0A1Y5U5X6">
    <property type="interactions" value="151"/>
</dbReference>
<keyword evidence="2" id="KW-1003">Cell membrane</keyword>
<evidence type="ECO:0000256" key="7">
    <source>
        <dbReference type="RuleBase" id="RU369079"/>
    </source>
</evidence>
<comment type="subunit">
    <text evidence="7">The complex comprises the extracytoplasmic solute receptor protein and the two transmembrane proteins.</text>
</comment>
<evidence type="ECO:0000256" key="3">
    <source>
        <dbReference type="ARBA" id="ARBA00022519"/>
    </source>
</evidence>
<evidence type="ECO:0000256" key="1">
    <source>
        <dbReference type="ARBA" id="ARBA00004429"/>
    </source>
</evidence>
<dbReference type="Pfam" id="PF06808">
    <property type="entry name" value="DctM"/>
    <property type="match status" value="1"/>
</dbReference>
<sequence length="425" mass="44699">MTLILLIISILVLLAFRLPVALALAVPSAVYVLLGGFSMEIAAQRMFAGVDSFPLLAVPLFMLAGALMNQGGITERIFEFVESALGHIRGSLGYVNISASVVFSGMSGAAVVDAAGLGAIEIKAMKERGYDEKFAVGITAASSTIGPIIPPSIPAVVYAVTAGVSLGSLFIAGVLPGLLMALALAIAVYVYTRFNDVPTSRRESAAFIWKAFVRALPALMAPVIILAGIFAGFFTPTEAGAIAVLYALLVAAVVYRAITWRQLWTVLLQTAEMTAAIMVIVAASAVFSWVLALEQAPQLLSAAVLGTTDSPFVFVLLVIVVLLLVGMVLEPLTAILILVPMLQPLVRAYGLDPVHFGVITILALMIGLLTPPVGLVLYVLHSVSGVSIRTAIQGTLPFLIPLIAALLLIAYVPQISLLLPRYFGF</sequence>
<comment type="similarity">
    <text evidence="7">Belongs to the TRAP transporter large permease family.</text>
</comment>
<keyword evidence="4 7" id="KW-0812">Transmembrane</keyword>
<dbReference type="PANTHER" id="PTHR33362">
    <property type="entry name" value="SIALIC ACID TRAP TRANSPORTER PERMEASE PROTEIN SIAT-RELATED"/>
    <property type="match status" value="1"/>
</dbReference>
<feature type="transmembrane region" description="Helical" evidence="7">
    <location>
        <begin position="134"/>
        <end position="160"/>
    </location>
</feature>
<keyword evidence="5 7" id="KW-1133">Transmembrane helix</keyword>
<dbReference type="InterPro" id="IPR010656">
    <property type="entry name" value="DctM"/>
</dbReference>
<comment type="caution">
    <text evidence="7">Lacks conserved residue(s) required for the propagation of feature annotation.</text>
</comment>
<feature type="transmembrane region" description="Helical" evidence="7">
    <location>
        <begin position="312"/>
        <end position="342"/>
    </location>
</feature>
<dbReference type="InterPro" id="IPR004681">
    <property type="entry name" value="TRAP_DctM"/>
</dbReference>
<feature type="transmembrane region" description="Helical" evidence="7">
    <location>
        <begin position="398"/>
        <end position="419"/>
    </location>
</feature>
<dbReference type="GO" id="GO:0005886">
    <property type="term" value="C:plasma membrane"/>
    <property type="evidence" value="ECO:0007669"/>
    <property type="project" value="UniProtKB-SubCell"/>
</dbReference>
<keyword evidence="7" id="KW-0813">Transport</keyword>
<dbReference type="NCBIfam" id="TIGR00786">
    <property type="entry name" value="dctM"/>
    <property type="match status" value="1"/>
</dbReference>
<name>A0A1Y5U5X6_9PROT</name>
<accession>A0A1Y5U5X6</accession>
<dbReference type="AlphaFoldDB" id="A0A1Y5U5X6"/>
<evidence type="ECO:0000256" key="5">
    <source>
        <dbReference type="ARBA" id="ARBA00022989"/>
    </source>
</evidence>
<protein>
    <recommendedName>
        <fullName evidence="7">TRAP transporter large permease protein</fullName>
    </recommendedName>
</protein>
<evidence type="ECO:0000256" key="6">
    <source>
        <dbReference type="ARBA" id="ARBA00023136"/>
    </source>
</evidence>
<evidence type="ECO:0000256" key="4">
    <source>
        <dbReference type="ARBA" id="ARBA00022692"/>
    </source>
</evidence>
<gene>
    <name evidence="9" type="primary">siaT_42</name>
    <name evidence="9" type="ORF">OCH7691_04559</name>
</gene>
<comment type="function">
    <text evidence="7">Part of the tripartite ATP-independent periplasmic (TRAP) transport system.</text>
</comment>
<dbReference type="GO" id="GO:0022857">
    <property type="term" value="F:transmembrane transporter activity"/>
    <property type="evidence" value="ECO:0007669"/>
    <property type="project" value="UniProtKB-UniRule"/>
</dbReference>
<organism evidence="9 10">
    <name type="scientific">Oceanibacterium hippocampi</name>
    <dbReference type="NCBI Taxonomy" id="745714"/>
    <lineage>
        <taxon>Bacteria</taxon>
        <taxon>Pseudomonadati</taxon>
        <taxon>Pseudomonadota</taxon>
        <taxon>Alphaproteobacteria</taxon>
        <taxon>Sneathiellales</taxon>
        <taxon>Sneathiellaceae</taxon>
        <taxon>Oceanibacterium</taxon>
    </lineage>
</organism>
<feature type="transmembrane region" description="Helical" evidence="7">
    <location>
        <begin position="47"/>
        <end position="68"/>
    </location>
</feature>
<dbReference type="EMBL" id="FWFR01000010">
    <property type="protein sequence ID" value="SLN77818.1"/>
    <property type="molecule type" value="Genomic_DNA"/>
</dbReference>
<dbReference type="OrthoDB" id="9790209at2"/>
<keyword evidence="3 7" id="KW-0997">Cell inner membrane</keyword>
<dbReference type="InParanoid" id="A0A1Y5U5X6"/>
<dbReference type="PIRSF" id="PIRSF006066">
    <property type="entry name" value="HI0050"/>
    <property type="match status" value="1"/>
</dbReference>
<dbReference type="Proteomes" id="UP000193200">
    <property type="component" value="Unassembled WGS sequence"/>
</dbReference>